<keyword evidence="2" id="KW-0326">Glycosidase</keyword>
<dbReference type="GO" id="GO:0006152">
    <property type="term" value="P:purine nucleoside catabolic process"/>
    <property type="evidence" value="ECO:0007669"/>
    <property type="project" value="TreeGrafter"/>
</dbReference>
<evidence type="ECO:0000313" key="4">
    <source>
        <dbReference type="EMBL" id="SDF67855.1"/>
    </source>
</evidence>
<dbReference type="InterPro" id="IPR023186">
    <property type="entry name" value="IUNH"/>
</dbReference>
<evidence type="ECO:0000256" key="2">
    <source>
        <dbReference type="ARBA" id="ARBA00023295"/>
    </source>
</evidence>
<protein>
    <submittedName>
        <fullName evidence="4">Purine nucleosidase</fullName>
    </submittedName>
</protein>
<evidence type="ECO:0000313" key="5">
    <source>
        <dbReference type="Proteomes" id="UP000198615"/>
    </source>
</evidence>
<dbReference type="PROSITE" id="PS01247">
    <property type="entry name" value="IUNH"/>
    <property type="match status" value="1"/>
</dbReference>
<gene>
    <name evidence="4" type="ORF">SAMN05660686_02031</name>
</gene>
<dbReference type="AlphaFoldDB" id="A0A8G2F2W2"/>
<organism evidence="4 5">
    <name type="scientific">Thalassobaculum litoreum DSM 18839</name>
    <dbReference type="NCBI Taxonomy" id="1123362"/>
    <lineage>
        <taxon>Bacteria</taxon>
        <taxon>Pseudomonadati</taxon>
        <taxon>Pseudomonadota</taxon>
        <taxon>Alphaproteobacteria</taxon>
        <taxon>Rhodospirillales</taxon>
        <taxon>Thalassobaculaceae</taxon>
        <taxon>Thalassobaculum</taxon>
    </lineage>
</organism>
<dbReference type="Gene3D" id="3.90.245.10">
    <property type="entry name" value="Ribonucleoside hydrolase-like"/>
    <property type="match status" value="1"/>
</dbReference>
<dbReference type="PANTHER" id="PTHR12304:SF4">
    <property type="entry name" value="URIDINE NUCLEOSIDASE"/>
    <property type="match status" value="1"/>
</dbReference>
<reference evidence="4 5" key="1">
    <citation type="submission" date="2016-10" db="EMBL/GenBank/DDBJ databases">
        <authorList>
            <person name="Varghese N."/>
            <person name="Submissions S."/>
        </authorList>
    </citation>
    <scope>NUCLEOTIDE SEQUENCE [LARGE SCALE GENOMIC DNA]</scope>
    <source>
        <strain evidence="4 5">DSM 18839</strain>
    </source>
</reference>
<evidence type="ECO:0000259" key="3">
    <source>
        <dbReference type="Pfam" id="PF01156"/>
    </source>
</evidence>
<accession>A0A8G2F2W2</accession>
<comment type="caution">
    <text evidence="4">The sequence shown here is derived from an EMBL/GenBank/DDBJ whole genome shotgun (WGS) entry which is preliminary data.</text>
</comment>
<feature type="domain" description="Inosine/uridine-preferring nucleoside hydrolase" evidence="3">
    <location>
        <begin position="19"/>
        <end position="325"/>
    </location>
</feature>
<dbReference type="GO" id="GO:0005829">
    <property type="term" value="C:cytosol"/>
    <property type="evidence" value="ECO:0007669"/>
    <property type="project" value="TreeGrafter"/>
</dbReference>
<dbReference type="Pfam" id="PF01156">
    <property type="entry name" value="IU_nuc_hydro"/>
    <property type="match status" value="1"/>
</dbReference>
<dbReference type="InterPro" id="IPR036452">
    <property type="entry name" value="Ribo_hydro-like"/>
</dbReference>
<proteinExistence type="predicted"/>
<name>A0A8G2F2W2_9PROT</name>
<evidence type="ECO:0000256" key="1">
    <source>
        <dbReference type="ARBA" id="ARBA00022801"/>
    </source>
</evidence>
<dbReference type="InterPro" id="IPR015910">
    <property type="entry name" value="I/U_nuclsd_hydro_CS"/>
</dbReference>
<dbReference type="GO" id="GO:0045437">
    <property type="term" value="F:uridine nucleosidase activity"/>
    <property type="evidence" value="ECO:0007669"/>
    <property type="project" value="UniProtKB-ARBA"/>
</dbReference>
<dbReference type="EMBL" id="FNBW01000005">
    <property type="protein sequence ID" value="SDF67855.1"/>
    <property type="molecule type" value="Genomic_DNA"/>
</dbReference>
<dbReference type="OrthoDB" id="9797882at2"/>
<dbReference type="SUPFAM" id="SSF53590">
    <property type="entry name" value="Nucleoside hydrolase"/>
    <property type="match status" value="1"/>
</dbReference>
<sequence length="342" mass="35115">MTPPPSAPHAMPAAAPTDIVIDCDPGIDDAIAILLAAACPQQVRISALTATHGNVGLALTARNACRLRSLAGLPEVPVHAGCPRPLTAPVHDAAHIHGGNGLGGVELADGDDGHAEGRGGHAEGRGGLAEAHGVDALIAEAQRGRTLVAVGPLTNVAVTLIKRPETAARWRRLVIMGGGVEKGNVTPQAEFNVFTDPEAARTVLTTTEWPVAARPVLFPLDTTHQALLSPDWIADLAATGGKVCRIAAAMLGGYDTPSTAAQGGKAVHDAMAVAWTIRPELFETRAARIDVVTDSGAARGRTVADFVSIEPTADIVTGVDAPAFIQWLKERLASLDAALSGG</sequence>
<dbReference type="Proteomes" id="UP000198615">
    <property type="component" value="Unassembled WGS sequence"/>
</dbReference>
<keyword evidence="5" id="KW-1185">Reference proteome</keyword>
<dbReference type="InterPro" id="IPR001910">
    <property type="entry name" value="Inosine/uridine_hydrolase_dom"/>
</dbReference>
<dbReference type="RefSeq" id="WP_093150053.1">
    <property type="nucleotide sequence ID" value="NZ_FNBW01000005.1"/>
</dbReference>
<dbReference type="GO" id="GO:0008477">
    <property type="term" value="F:purine nucleosidase activity"/>
    <property type="evidence" value="ECO:0007669"/>
    <property type="project" value="TreeGrafter"/>
</dbReference>
<dbReference type="PANTHER" id="PTHR12304">
    <property type="entry name" value="INOSINE-URIDINE PREFERRING NUCLEOSIDE HYDROLASE"/>
    <property type="match status" value="1"/>
</dbReference>
<keyword evidence="1" id="KW-0378">Hydrolase</keyword>